<proteinExistence type="predicted"/>
<dbReference type="Proteomes" id="UP001380186">
    <property type="component" value="Chromosome"/>
</dbReference>
<name>A0ABM8K2X3_9FLAO</name>
<evidence type="ECO:0000313" key="2">
    <source>
        <dbReference type="Proteomes" id="UP001380186"/>
    </source>
</evidence>
<organism evidence="1 2">
    <name type="scientific">Chryseobacterium gambrini</name>
    <dbReference type="NCBI Taxonomy" id="373672"/>
    <lineage>
        <taxon>Bacteria</taxon>
        <taxon>Pseudomonadati</taxon>
        <taxon>Bacteroidota</taxon>
        <taxon>Flavobacteriia</taxon>
        <taxon>Flavobacteriales</taxon>
        <taxon>Weeksellaceae</taxon>
        <taxon>Chryseobacterium group</taxon>
        <taxon>Chryseobacterium</taxon>
    </lineage>
</organism>
<dbReference type="RefSeq" id="WP_338614236.1">
    <property type="nucleotide sequence ID" value="NZ_AP029022.1"/>
</dbReference>
<sequence length="56" mass="6625">MKKSLLIFFLMLFGLCFSQVEKDLYGKWMGVDQGEKGFVTFYPLFLEVILKEKLVR</sequence>
<dbReference type="EMBL" id="AP029022">
    <property type="protein sequence ID" value="BEV03261.1"/>
    <property type="molecule type" value="Genomic_DNA"/>
</dbReference>
<keyword evidence="2" id="KW-1185">Reference proteome</keyword>
<reference evidence="1 2" key="1">
    <citation type="journal article" date="2020" name="Microbes Environ.">
        <title>Synthetic bacterial community of duckweed: a simple and stable system to study plant-microbe interactions.</title>
        <authorList>
            <person name="Ishizawa H."/>
            <person name="Tada M."/>
            <person name="Kuroda M."/>
            <person name="Inoue D."/>
            <person name="Futamata H."/>
            <person name="Ike M."/>
        </authorList>
    </citation>
    <scope>NUCLEOTIDE SEQUENCE [LARGE SCALE GENOMIC DNA]</scope>
    <source>
        <strain evidence="1 2">DW100</strain>
    </source>
</reference>
<accession>A0ABM8K2X3</accession>
<gene>
    <name evidence="1" type="ORF">CRDW_06350</name>
</gene>
<protein>
    <submittedName>
        <fullName evidence="1">Uncharacterized protein</fullName>
    </submittedName>
</protein>
<evidence type="ECO:0000313" key="1">
    <source>
        <dbReference type="EMBL" id="BEV03261.1"/>
    </source>
</evidence>